<evidence type="ECO:0000256" key="5">
    <source>
        <dbReference type="ARBA" id="ARBA00023136"/>
    </source>
</evidence>
<reference evidence="9" key="3">
    <citation type="submission" date="2025-08" db="UniProtKB">
        <authorList>
            <consortium name="Ensembl"/>
        </authorList>
    </citation>
    <scope>IDENTIFICATION</scope>
</reference>
<evidence type="ECO:0000256" key="7">
    <source>
        <dbReference type="SAM" id="SignalP"/>
    </source>
</evidence>
<proteinExistence type="predicted"/>
<dbReference type="AlphaFoldDB" id="F7ADD0"/>
<feature type="transmembrane region" description="Helical" evidence="6">
    <location>
        <begin position="158"/>
        <end position="177"/>
    </location>
</feature>
<evidence type="ECO:0000256" key="4">
    <source>
        <dbReference type="ARBA" id="ARBA00022989"/>
    </source>
</evidence>
<dbReference type="GO" id="GO:0016324">
    <property type="term" value="C:apical plasma membrane"/>
    <property type="evidence" value="ECO:0000318"/>
    <property type="project" value="GO_Central"/>
</dbReference>
<evidence type="ECO:0000259" key="8">
    <source>
        <dbReference type="PROSITE" id="PS50850"/>
    </source>
</evidence>
<dbReference type="Gene3D" id="1.20.1250.20">
    <property type="entry name" value="MFS general substrate transporter like domains"/>
    <property type="match status" value="1"/>
</dbReference>
<name>F7ADD0_CIOIN</name>
<dbReference type="OMA" id="MVEANIM"/>
<protein>
    <recommendedName>
        <fullName evidence="8">Major facilitator superfamily (MFS) profile domain-containing protein</fullName>
    </recommendedName>
</protein>
<feature type="domain" description="Major facilitator superfamily (MFS) profile" evidence="8">
    <location>
        <begin position="1"/>
        <end position="212"/>
    </location>
</feature>
<evidence type="ECO:0000313" key="9">
    <source>
        <dbReference type="Ensembl" id="ENSCINP00000019539.3"/>
    </source>
</evidence>
<dbReference type="InterPro" id="IPR050814">
    <property type="entry name" value="Myo-inositol_Transporter"/>
</dbReference>
<evidence type="ECO:0000256" key="6">
    <source>
        <dbReference type="SAM" id="Phobius"/>
    </source>
</evidence>
<dbReference type="PANTHER" id="PTHR48020">
    <property type="entry name" value="PROTON MYO-INOSITOL COTRANSPORTER"/>
    <property type="match status" value="1"/>
</dbReference>
<sequence length="226" mass="25122">PSIRWPLFLSVLAMFLQQFSGINCVMFYFHTIFETAGFKTATQLYMASLLVSGIQVVFTAVSCLLIDRTGRRVLLGFSGGVMALSMVAFGLYFQLTYAGHKAIEVTVPVLVKPTFPGNLNWLALSSMMVYIVAFSLGLGPIPWVLMAELIPLRGRAKCGGLVTTFNLFFAFITTKEFQDLVKATSSQATFWMFGGVCATIILYAVFLLPETKGRTLEEIEQHFQRH</sequence>
<keyword evidence="3 6" id="KW-0812">Transmembrane</keyword>
<dbReference type="STRING" id="7719.ENSCINP00000019539"/>
<reference evidence="9" key="2">
    <citation type="journal article" date="2008" name="Genome Biol.">
        <title>Improved genome assembly and evidence-based global gene model set for the chordate Ciona intestinalis: new insight into intron and operon populations.</title>
        <authorList>
            <person name="Satou Y."/>
            <person name="Mineta K."/>
            <person name="Ogasawara M."/>
            <person name="Sasakura Y."/>
            <person name="Shoguchi E."/>
            <person name="Ueno K."/>
            <person name="Yamada L."/>
            <person name="Matsumoto J."/>
            <person name="Wasserscheid J."/>
            <person name="Dewar K."/>
            <person name="Wiley G.B."/>
            <person name="Macmil S.L."/>
            <person name="Roe B.A."/>
            <person name="Zeller R.W."/>
            <person name="Hastings K.E."/>
            <person name="Lemaire P."/>
            <person name="Lindquist E."/>
            <person name="Endo T."/>
            <person name="Hotta K."/>
            <person name="Inaba K."/>
        </authorList>
    </citation>
    <scope>NUCLEOTIDE SEQUENCE [LARGE SCALE GENOMIC DNA]</scope>
    <source>
        <strain evidence="9">wild type</strain>
    </source>
</reference>
<feature type="signal peptide" evidence="7">
    <location>
        <begin position="1"/>
        <end position="21"/>
    </location>
</feature>
<dbReference type="InParanoid" id="F7ADD0"/>
<dbReference type="GO" id="GO:0015798">
    <property type="term" value="P:myo-inositol transport"/>
    <property type="evidence" value="ECO:0000318"/>
    <property type="project" value="GO_Central"/>
</dbReference>
<dbReference type="GO" id="GO:0005366">
    <property type="term" value="F:myo-inositol:proton symporter activity"/>
    <property type="evidence" value="ECO:0000318"/>
    <property type="project" value="GO_Central"/>
</dbReference>
<dbReference type="InterPro" id="IPR003663">
    <property type="entry name" value="Sugar/inositol_transpt"/>
</dbReference>
<keyword evidence="2" id="KW-0813">Transport</keyword>
<dbReference type="PRINTS" id="PR00171">
    <property type="entry name" value="SUGRTRNSPORT"/>
</dbReference>
<keyword evidence="5 6" id="KW-0472">Membrane</keyword>
<dbReference type="HOGENOM" id="CLU_001265_30_7_1"/>
<dbReference type="Ensembl" id="ENSCINT00000019539.3">
    <property type="protein sequence ID" value="ENSCINP00000019539.3"/>
    <property type="gene ID" value="ENSCING00000009610.3"/>
</dbReference>
<dbReference type="FunFam" id="1.20.1250.20:FF:000932">
    <property type="entry name" value="Uncharacterized protein"/>
    <property type="match status" value="1"/>
</dbReference>
<feature type="transmembrane region" description="Helical" evidence="6">
    <location>
        <begin position="121"/>
        <end position="146"/>
    </location>
</feature>
<keyword evidence="10" id="KW-1185">Reference proteome</keyword>
<evidence type="ECO:0000256" key="2">
    <source>
        <dbReference type="ARBA" id="ARBA00022448"/>
    </source>
</evidence>
<organism evidence="9 10">
    <name type="scientific">Ciona intestinalis</name>
    <name type="common">Transparent sea squirt</name>
    <name type="synonym">Ascidia intestinalis</name>
    <dbReference type="NCBI Taxonomy" id="7719"/>
    <lineage>
        <taxon>Eukaryota</taxon>
        <taxon>Metazoa</taxon>
        <taxon>Chordata</taxon>
        <taxon>Tunicata</taxon>
        <taxon>Ascidiacea</taxon>
        <taxon>Phlebobranchia</taxon>
        <taxon>Cionidae</taxon>
        <taxon>Ciona</taxon>
    </lineage>
</organism>
<dbReference type="InterPro" id="IPR020846">
    <property type="entry name" value="MFS_dom"/>
</dbReference>
<keyword evidence="4 6" id="KW-1133">Transmembrane helix</keyword>
<dbReference type="Pfam" id="PF00083">
    <property type="entry name" value="Sugar_tr"/>
    <property type="match status" value="1"/>
</dbReference>
<feature type="chain" id="PRO_5003353211" description="Major facilitator superfamily (MFS) profile domain-containing protein" evidence="7">
    <location>
        <begin position="22"/>
        <end position="226"/>
    </location>
</feature>
<dbReference type="SUPFAM" id="SSF103473">
    <property type="entry name" value="MFS general substrate transporter"/>
    <property type="match status" value="1"/>
</dbReference>
<comment type="subcellular location">
    <subcellularLocation>
        <location evidence="1">Membrane</location>
        <topology evidence="1">Multi-pass membrane protein</topology>
    </subcellularLocation>
</comment>
<dbReference type="GeneTree" id="ENSGT00940000158795"/>
<feature type="transmembrane region" description="Helical" evidence="6">
    <location>
        <begin position="45"/>
        <end position="66"/>
    </location>
</feature>
<evidence type="ECO:0000313" key="10">
    <source>
        <dbReference type="Proteomes" id="UP000008144"/>
    </source>
</evidence>
<feature type="transmembrane region" description="Helical" evidence="6">
    <location>
        <begin position="189"/>
        <end position="208"/>
    </location>
</feature>
<dbReference type="InterPro" id="IPR036259">
    <property type="entry name" value="MFS_trans_sf"/>
</dbReference>
<dbReference type="PROSITE" id="PS50850">
    <property type="entry name" value="MFS"/>
    <property type="match status" value="1"/>
</dbReference>
<dbReference type="PANTHER" id="PTHR48020:SF12">
    <property type="entry name" value="PROTON MYO-INOSITOL COTRANSPORTER"/>
    <property type="match status" value="1"/>
</dbReference>
<dbReference type="Proteomes" id="UP000008144">
    <property type="component" value="Chromosome 9"/>
</dbReference>
<feature type="transmembrane region" description="Helical" evidence="6">
    <location>
        <begin position="73"/>
        <end position="93"/>
    </location>
</feature>
<accession>F7ADD0</accession>
<reference evidence="10" key="1">
    <citation type="journal article" date="2002" name="Science">
        <title>The draft genome of Ciona intestinalis: insights into chordate and vertebrate origins.</title>
        <authorList>
            <person name="Dehal P."/>
            <person name="Satou Y."/>
            <person name="Campbell R.K."/>
            <person name="Chapman J."/>
            <person name="Degnan B."/>
            <person name="De Tomaso A."/>
            <person name="Davidson B."/>
            <person name="Di Gregorio A."/>
            <person name="Gelpke M."/>
            <person name="Goodstein D.M."/>
            <person name="Harafuji N."/>
            <person name="Hastings K.E."/>
            <person name="Ho I."/>
            <person name="Hotta K."/>
            <person name="Huang W."/>
            <person name="Kawashima T."/>
            <person name="Lemaire P."/>
            <person name="Martinez D."/>
            <person name="Meinertzhagen I.A."/>
            <person name="Necula S."/>
            <person name="Nonaka M."/>
            <person name="Putnam N."/>
            <person name="Rash S."/>
            <person name="Saiga H."/>
            <person name="Satake M."/>
            <person name="Terry A."/>
            <person name="Yamada L."/>
            <person name="Wang H.G."/>
            <person name="Awazu S."/>
            <person name="Azumi K."/>
            <person name="Boore J."/>
            <person name="Branno M."/>
            <person name="Chin-Bow S."/>
            <person name="DeSantis R."/>
            <person name="Doyle S."/>
            <person name="Francino P."/>
            <person name="Keys D.N."/>
            <person name="Haga S."/>
            <person name="Hayashi H."/>
            <person name="Hino K."/>
            <person name="Imai K.S."/>
            <person name="Inaba K."/>
            <person name="Kano S."/>
            <person name="Kobayashi K."/>
            <person name="Kobayashi M."/>
            <person name="Lee B.I."/>
            <person name="Makabe K.W."/>
            <person name="Manohar C."/>
            <person name="Matassi G."/>
            <person name="Medina M."/>
            <person name="Mochizuki Y."/>
            <person name="Mount S."/>
            <person name="Morishita T."/>
            <person name="Miura S."/>
            <person name="Nakayama A."/>
            <person name="Nishizaka S."/>
            <person name="Nomoto H."/>
            <person name="Ohta F."/>
            <person name="Oishi K."/>
            <person name="Rigoutsos I."/>
            <person name="Sano M."/>
            <person name="Sasaki A."/>
            <person name="Sasakura Y."/>
            <person name="Shoguchi E."/>
            <person name="Shin-i T."/>
            <person name="Spagnuolo A."/>
            <person name="Stainier D."/>
            <person name="Suzuki M.M."/>
            <person name="Tassy O."/>
            <person name="Takatori N."/>
            <person name="Tokuoka M."/>
            <person name="Yagi K."/>
            <person name="Yoshizaki F."/>
            <person name="Wada S."/>
            <person name="Zhang C."/>
            <person name="Hyatt P.D."/>
            <person name="Larimer F."/>
            <person name="Detter C."/>
            <person name="Doggett N."/>
            <person name="Glavina T."/>
            <person name="Hawkins T."/>
            <person name="Richardson P."/>
            <person name="Lucas S."/>
            <person name="Kohara Y."/>
            <person name="Levine M."/>
            <person name="Satoh N."/>
            <person name="Rokhsar D.S."/>
        </authorList>
    </citation>
    <scope>NUCLEOTIDE SEQUENCE [LARGE SCALE GENOMIC DNA]</scope>
</reference>
<dbReference type="GO" id="GO:0055085">
    <property type="term" value="P:transmembrane transport"/>
    <property type="evidence" value="ECO:0000318"/>
    <property type="project" value="GO_Central"/>
</dbReference>
<keyword evidence="7" id="KW-0732">Signal</keyword>
<evidence type="ECO:0000256" key="3">
    <source>
        <dbReference type="ARBA" id="ARBA00022692"/>
    </source>
</evidence>
<dbReference type="EMBL" id="EAAA01002980">
    <property type="status" value="NOT_ANNOTATED_CDS"/>
    <property type="molecule type" value="Genomic_DNA"/>
</dbReference>
<reference evidence="9" key="4">
    <citation type="submission" date="2025-09" db="UniProtKB">
        <authorList>
            <consortium name="Ensembl"/>
        </authorList>
    </citation>
    <scope>IDENTIFICATION</scope>
</reference>
<evidence type="ECO:0000256" key="1">
    <source>
        <dbReference type="ARBA" id="ARBA00004141"/>
    </source>
</evidence>
<dbReference type="InterPro" id="IPR005828">
    <property type="entry name" value="MFS_sugar_transport-like"/>
</dbReference>